<evidence type="ECO:0000256" key="2">
    <source>
        <dbReference type="PROSITE-ProRule" id="PRU00169"/>
    </source>
</evidence>
<feature type="domain" description="Response regulatory" evidence="4">
    <location>
        <begin position="41"/>
        <end position="153"/>
    </location>
</feature>
<organism evidence="5 6">
    <name type="scientific">Salinarimonas soli</name>
    <dbReference type="NCBI Taxonomy" id="1638099"/>
    <lineage>
        <taxon>Bacteria</taxon>
        <taxon>Pseudomonadati</taxon>
        <taxon>Pseudomonadota</taxon>
        <taxon>Alphaproteobacteria</taxon>
        <taxon>Hyphomicrobiales</taxon>
        <taxon>Salinarimonadaceae</taxon>
        <taxon>Salinarimonas</taxon>
    </lineage>
</organism>
<gene>
    <name evidence="5" type="ORF">F0L46_21365</name>
</gene>
<dbReference type="InterPro" id="IPR050595">
    <property type="entry name" value="Bact_response_regulator"/>
</dbReference>
<sequence length="156" mass="16773">MVNVTIRHQRSRNRSGCARVGPGGRRPRTGEPMESRSNAPAVLVVEEETHQREAIVSHLEAAGFSALGVESTDEALGLLRARTILALVTDAHLPGPMDGFELAQTARERFADLPVVMMSGHSDASSGALPEGAAFVAKPYLLEHLVPTLRRMTGVR</sequence>
<dbReference type="PANTHER" id="PTHR44591">
    <property type="entry name" value="STRESS RESPONSE REGULATOR PROTEIN 1"/>
    <property type="match status" value="1"/>
</dbReference>
<dbReference type="InterPro" id="IPR011006">
    <property type="entry name" value="CheY-like_superfamily"/>
</dbReference>
<name>A0A5B2V816_9HYPH</name>
<dbReference type="PANTHER" id="PTHR44591:SF21">
    <property type="entry name" value="TWO-COMPONENT RESPONSE REGULATOR"/>
    <property type="match status" value="1"/>
</dbReference>
<dbReference type="CDD" id="cd00156">
    <property type="entry name" value="REC"/>
    <property type="match status" value="1"/>
</dbReference>
<feature type="region of interest" description="Disordered" evidence="3">
    <location>
        <begin position="1"/>
        <end position="38"/>
    </location>
</feature>
<dbReference type="SUPFAM" id="SSF52172">
    <property type="entry name" value="CheY-like"/>
    <property type="match status" value="1"/>
</dbReference>
<dbReference type="InterPro" id="IPR001789">
    <property type="entry name" value="Sig_transdc_resp-reg_receiver"/>
</dbReference>
<evidence type="ECO:0000259" key="4">
    <source>
        <dbReference type="PROSITE" id="PS50110"/>
    </source>
</evidence>
<evidence type="ECO:0000313" key="5">
    <source>
        <dbReference type="EMBL" id="KAA2234898.1"/>
    </source>
</evidence>
<dbReference type="GO" id="GO:0000160">
    <property type="term" value="P:phosphorelay signal transduction system"/>
    <property type="evidence" value="ECO:0007669"/>
    <property type="project" value="InterPro"/>
</dbReference>
<evidence type="ECO:0000256" key="3">
    <source>
        <dbReference type="SAM" id="MobiDB-lite"/>
    </source>
</evidence>
<dbReference type="PROSITE" id="PS50110">
    <property type="entry name" value="RESPONSE_REGULATORY"/>
    <property type="match status" value="1"/>
</dbReference>
<feature type="modified residue" description="4-aspartylphosphate" evidence="2">
    <location>
        <position position="90"/>
    </location>
</feature>
<proteinExistence type="predicted"/>
<dbReference type="SMART" id="SM00448">
    <property type="entry name" value="REC"/>
    <property type="match status" value="1"/>
</dbReference>
<reference evidence="5 6" key="1">
    <citation type="submission" date="2019-09" db="EMBL/GenBank/DDBJ databases">
        <title>Salinarimonas rosea gen. nov., sp. nov., a new member of the a-2 subgroup of the Proteobacteria.</title>
        <authorList>
            <person name="Liu J."/>
        </authorList>
    </citation>
    <scope>NUCLEOTIDE SEQUENCE [LARGE SCALE GENOMIC DNA]</scope>
    <source>
        <strain evidence="5 6">BN140002</strain>
    </source>
</reference>
<dbReference type="OrthoDB" id="9784719at2"/>
<dbReference type="Gene3D" id="3.40.50.2300">
    <property type="match status" value="1"/>
</dbReference>
<evidence type="ECO:0000256" key="1">
    <source>
        <dbReference type="ARBA" id="ARBA00022553"/>
    </source>
</evidence>
<dbReference type="Proteomes" id="UP000323142">
    <property type="component" value="Unassembled WGS sequence"/>
</dbReference>
<comment type="caution">
    <text evidence="5">The sequence shown here is derived from an EMBL/GenBank/DDBJ whole genome shotgun (WGS) entry which is preliminary data.</text>
</comment>
<dbReference type="EMBL" id="VUOA01000040">
    <property type="protein sequence ID" value="KAA2234898.1"/>
    <property type="molecule type" value="Genomic_DNA"/>
</dbReference>
<keyword evidence="6" id="KW-1185">Reference proteome</keyword>
<accession>A0A5B2V816</accession>
<protein>
    <submittedName>
        <fullName evidence="5">Response regulator</fullName>
    </submittedName>
</protein>
<reference evidence="5 6" key="2">
    <citation type="submission" date="2019-09" db="EMBL/GenBank/DDBJ databases">
        <authorList>
            <person name="Jin C."/>
        </authorList>
    </citation>
    <scope>NUCLEOTIDE SEQUENCE [LARGE SCALE GENOMIC DNA]</scope>
    <source>
        <strain evidence="5 6">BN140002</strain>
    </source>
</reference>
<keyword evidence="1 2" id="KW-0597">Phosphoprotein</keyword>
<dbReference type="Pfam" id="PF00072">
    <property type="entry name" value="Response_reg"/>
    <property type="match status" value="1"/>
</dbReference>
<dbReference type="AlphaFoldDB" id="A0A5B2V816"/>
<evidence type="ECO:0000313" key="6">
    <source>
        <dbReference type="Proteomes" id="UP000323142"/>
    </source>
</evidence>